<feature type="signal peptide" evidence="1">
    <location>
        <begin position="1"/>
        <end position="20"/>
    </location>
</feature>
<dbReference type="SMR" id="A4PES6"/>
<reference evidence="2" key="1">
    <citation type="journal article" date="2007" name="J. Biochem.">
        <title>Purification and characterization of tributyltin-binding protein type 2 from plasma of Japanese flounder, Paralichthys olivaceus.</title>
        <authorList>
            <person name="Oba Y."/>
            <person name="Shimasaki Y."/>
            <person name="Oshima Y."/>
            <person name="Satone H."/>
            <person name="Kitano T."/>
            <person name="Nakao M."/>
            <person name="Kawabata S."/>
            <person name="Honjo T."/>
        </authorList>
    </citation>
    <scope>NUCLEOTIDE SEQUENCE</scope>
    <source>
        <tissue evidence="3">Liver</tissue>
    </source>
</reference>
<protein>
    <submittedName>
        <fullName evidence="2">Tributyltin binding protein type 2</fullName>
    </submittedName>
</protein>
<dbReference type="InterPro" id="IPR012674">
    <property type="entry name" value="Calycin"/>
</dbReference>
<evidence type="ECO:0000313" key="3">
    <source>
        <dbReference type="EMBL" id="BAF56479.1"/>
    </source>
</evidence>
<organism evidence="2">
    <name type="scientific">Paralichthys olivaceus</name>
    <name type="common">Bastard halibut</name>
    <name type="synonym">Hippoglossus olivaceus</name>
    <dbReference type="NCBI Taxonomy" id="8255"/>
    <lineage>
        <taxon>Eukaryota</taxon>
        <taxon>Metazoa</taxon>
        <taxon>Chordata</taxon>
        <taxon>Craniata</taxon>
        <taxon>Vertebrata</taxon>
        <taxon>Euteleostomi</taxon>
        <taxon>Actinopterygii</taxon>
        <taxon>Neopterygii</taxon>
        <taxon>Teleostei</taxon>
        <taxon>Neoteleostei</taxon>
        <taxon>Acanthomorphata</taxon>
        <taxon>Carangaria</taxon>
        <taxon>Pleuronectiformes</taxon>
        <taxon>Pleuronectoidei</taxon>
        <taxon>Paralichthyidae</taxon>
        <taxon>Paralichthys</taxon>
    </lineage>
</organism>
<dbReference type="AlphaFoldDB" id="A4PES6"/>
<keyword evidence="1" id="KW-0732">Signal</keyword>
<dbReference type="Gene3D" id="2.40.128.20">
    <property type="match status" value="1"/>
</dbReference>
<evidence type="ECO:0000313" key="2">
    <source>
        <dbReference type="EMBL" id="BAF56478.1"/>
    </source>
</evidence>
<dbReference type="EMBL" id="AB277759">
    <property type="protein sequence ID" value="BAF56479.1"/>
    <property type="molecule type" value="mRNA"/>
</dbReference>
<feature type="chain" id="PRO_5007635044" evidence="1">
    <location>
        <begin position="21"/>
        <end position="216"/>
    </location>
</feature>
<proteinExistence type="evidence at transcript level"/>
<dbReference type="EMBL" id="AB277758">
    <property type="protein sequence ID" value="BAF56478.1"/>
    <property type="molecule type" value="Genomic_DNA"/>
</dbReference>
<evidence type="ECO:0000256" key="1">
    <source>
        <dbReference type="SAM" id="SignalP"/>
    </source>
</evidence>
<accession>A4PES6</accession>
<dbReference type="SUPFAM" id="SSF50814">
    <property type="entry name" value="Lipocalins"/>
    <property type="match status" value="1"/>
</dbReference>
<name>A4PES6_PAROL</name>
<gene>
    <name evidence="2" type="primary">TBT-bp 2</name>
</gene>
<sequence length="216" mass="23958">MTHVEKLLLAVAVLALGSNAAAVVEECNSLKKALPTDDLHKIFGDWVLVWSITDIPGGWDIFPNITSSHVELRLFADNKTIEFNERNLHSDNSCSNYILNMSSSSVASDRHTLNTLAATVEKDGVVQPFNDTGDLDLYESGSDSLVVIYTSKDGHFLLIYKREGHHSNVDQLKASHSEHKKRAECLGFTVDKEFIYDGVSDFCHKKSSGELKDDES</sequence>